<keyword evidence="7" id="KW-1185">Reference proteome</keyword>
<protein>
    <submittedName>
        <fullName evidence="6">DNA-binding transcriptional regulator, LysR family</fullName>
    </submittedName>
</protein>
<evidence type="ECO:0000259" key="5">
    <source>
        <dbReference type="PROSITE" id="PS50931"/>
    </source>
</evidence>
<dbReference type="GO" id="GO:0003677">
    <property type="term" value="F:DNA binding"/>
    <property type="evidence" value="ECO:0007669"/>
    <property type="project" value="UniProtKB-KW"/>
</dbReference>
<dbReference type="InterPro" id="IPR036390">
    <property type="entry name" value="WH_DNA-bd_sf"/>
</dbReference>
<organism evidence="6 7">
    <name type="scientific">Pollutimonas bauzanensis</name>
    <dbReference type="NCBI Taxonomy" id="658167"/>
    <lineage>
        <taxon>Bacteria</taxon>
        <taxon>Pseudomonadati</taxon>
        <taxon>Pseudomonadota</taxon>
        <taxon>Betaproteobacteria</taxon>
        <taxon>Burkholderiales</taxon>
        <taxon>Alcaligenaceae</taxon>
        <taxon>Pollutimonas</taxon>
    </lineage>
</organism>
<dbReference type="Proteomes" id="UP000184226">
    <property type="component" value="Unassembled WGS sequence"/>
</dbReference>
<dbReference type="PANTHER" id="PTHR30346">
    <property type="entry name" value="TRANSCRIPTIONAL DUAL REGULATOR HCAR-RELATED"/>
    <property type="match status" value="1"/>
</dbReference>
<dbReference type="Pfam" id="PF00126">
    <property type="entry name" value="HTH_1"/>
    <property type="match status" value="1"/>
</dbReference>
<dbReference type="PROSITE" id="PS50931">
    <property type="entry name" value="HTH_LYSR"/>
    <property type="match status" value="1"/>
</dbReference>
<evidence type="ECO:0000313" key="6">
    <source>
        <dbReference type="EMBL" id="SHH36904.1"/>
    </source>
</evidence>
<dbReference type="SUPFAM" id="SSF53850">
    <property type="entry name" value="Periplasmic binding protein-like II"/>
    <property type="match status" value="1"/>
</dbReference>
<comment type="similarity">
    <text evidence="1">Belongs to the LysR transcriptional regulatory family.</text>
</comment>
<dbReference type="SUPFAM" id="SSF46785">
    <property type="entry name" value="Winged helix' DNA-binding domain"/>
    <property type="match status" value="1"/>
</dbReference>
<dbReference type="InterPro" id="IPR000847">
    <property type="entry name" value="LysR_HTH_N"/>
</dbReference>
<dbReference type="PANTHER" id="PTHR30346:SF0">
    <property type="entry name" value="HCA OPERON TRANSCRIPTIONAL ACTIVATOR HCAR"/>
    <property type="match status" value="1"/>
</dbReference>
<feature type="domain" description="HTH lysR-type" evidence="5">
    <location>
        <begin position="1"/>
        <end position="58"/>
    </location>
</feature>
<sequence length="295" mass="32743">MELRQIRYFVAVAEEQSFSRAAERLHISQPPLSQQIKSLEDELNVQLFRRLPRGVTLTAAGEVLLKSCRTILAQVRMAAQETSQAAAGMKGTIRMGTVSSALIYILPQILRHLSDNMPDIKIEFVEMSSREQTQAVLRDDLDIGLVHTPIDTTGLLTHQVFREEFCAVLPPGHRLASHDTIPLESLANDEFVFFPRTLASGLFDKMVSLCMKAGFSPQIHHTARHQATILRMVTMGLGVTVVPGSLQQIYRGDATFCRLSGAPEYVEMCVVWRAGEPSVLTQSVVASVQSRFRPA</sequence>
<keyword evidence="2" id="KW-0805">Transcription regulation</keyword>
<dbReference type="GO" id="GO:0003700">
    <property type="term" value="F:DNA-binding transcription factor activity"/>
    <property type="evidence" value="ECO:0007669"/>
    <property type="project" value="InterPro"/>
</dbReference>
<proteinExistence type="inferred from homology"/>
<reference evidence="6 7" key="1">
    <citation type="submission" date="2016-11" db="EMBL/GenBank/DDBJ databases">
        <authorList>
            <person name="Jaros S."/>
            <person name="Januszkiewicz K."/>
            <person name="Wedrychowicz H."/>
        </authorList>
    </citation>
    <scope>NUCLEOTIDE SEQUENCE [LARGE SCALE GENOMIC DNA]</scope>
    <source>
        <strain evidence="6 7">CGMCC 1.10190</strain>
    </source>
</reference>
<accession>A0A1M5SEC3</accession>
<name>A0A1M5SEC3_9BURK</name>
<dbReference type="AlphaFoldDB" id="A0A1M5SEC3"/>
<dbReference type="GO" id="GO:0032993">
    <property type="term" value="C:protein-DNA complex"/>
    <property type="evidence" value="ECO:0007669"/>
    <property type="project" value="TreeGrafter"/>
</dbReference>
<dbReference type="STRING" id="658167.SAMN04488135_10357"/>
<dbReference type="Pfam" id="PF03466">
    <property type="entry name" value="LysR_substrate"/>
    <property type="match status" value="1"/>
</dbReference>
<dbReference type="Gene3D" id="3.40.190.10">
    <property type="entry name" value="Periplasmic binding protein-like II"/>
    <property type="match status" value="2"/>
</dbReference>
<evidence type="ECO:0000256" key="4">
    <source>
        <dbReference type="ARBA" id="ARBA00023163"/>
    </source>
</evidence>
<keyword evidence="4" id="KW-0804">Transcription</keyword>
<keyword evidence="3 6" id="KW-0238">DNA-binding</keyword>
<evidence type="ECO:0000256" key="1">
    <source>
        <dbReference type="ARBA" id="ARBA00009437"/>
    </source>
</evidence>
<evidence type="ECO:0000313" key="7">
    <source>
        <dbReference type="Proteomes" id="UP000184226"/>
    </source>
</evidence>
<dbReference type="InterPro" id="IPR005119">
    <property type="entry name" value="LysR_subst-bd"/>
</dbReference>
<dbReference type="PRINTS" id="PR00039">
    <property type="entry name" value="HTHLYSR"/>
</dbReference>
<dbReference type="Gene3D" id="1.10.10.10">
    <property type="entry name" value="Winged helix-like DNA-binding domain superfamily/Winged helix DNA-binding domain"/>
    <property type="match status" value="1"/>
</dbReference>
<evidence type="ECO:0000256" key="3">
    <source>
        <dbReference type="ARBA" id="ARBA00023125"/>
    </source>
</evidence>
<dbReference type="InterPro" id="IPR036388">
    <property type="entry name" value="WH-like_DNA-bd_sf"/>
</dbReference>
<dbReference type="FunFam" id="1.10.10.10:FF:000001">
    <property type="entry name" value="LysR family transcriptional regulator"/>
    <property type="match status" value="1"/>
</dbReference>
<dbReference type="RefSeq" id="WP_245801183.1">
    <property type="nucleotide sequence ID" value="NZ_FQXE01000003.1"/>
</dbReference>
<gene>
    <name evidence="6" type="ORF">SAMN04488135_10357</name>
</gene>
<dbReference type="EMBL" id="FQXE01000003">
    <property type="protein sequence ID" value="SHH36904.1"/>
    <property type="molecule type" value="Genomic_DNA"/>
</dbReference>
<evidence type="ECO:0000256" key="2">
    <source>
        <dbReference type="ARBA" id="ARBA00023015"/>
    </source>
</evidence>